<dbReference type="EMBL" id="CP104971">
    <property type="protein sequence ID" value="UXN58144.1"/>
    <property type="molecule type" value="Genomic_DNA"/>
</dbReference>
<accession>A0ACD4CX47</accession>
<keyword evidence="2" id="KW-1185">Reference proteome</keyword>
<sequence>MRRIAEDFVNWMKWCGKSREVGHQQFAGEILVQEPYYPRAANRKIALMVGIGF</sequence>
<geneLocation type="plasmid" evidence="1 2">
    <name>p_unnamed2</name>
</geneLocation>
<gene>
    <name evidence="1" type="ORF">N8E88_04790</name>
</gene>
<name>A0ACD4CX47_9HYPH</name>
<dbReference type="Proteomes" id="UP001061991">
    <property type="component" value="Plasmid p_unnamed2"/>
</dbReference>
<protein>
    <submittedName>
        <fullName evidence="1">Uncharacterized protein</fullName>
    </submittedName>
</protein>
<evidence type="ECO:0000313" key="1">
    <source>
        <dbReference type="EMBL" id="UXN58144.1"/>
    </source>
</evidence>
<reference evidence="1" key="1">
    <citation type="submission" date="2022-09" db="EMBL/GenBank/DDBJ databases">
        <title>Interaction between co-microsymbionts with complementary sets of symbiotic genes in legume-rhizobium systems.</title>
        <authorList>
            <person name="Safronova V."/>
            <person name="Sazanova A."/>
            <person name="Afonin A."/>
            <person name="Chirak E."/>
        </authorList>
    </citation>
    <scope>NUCLEOTIDE SEQUENCE</scope>
    <source>
        <strain evidence="1">A18/3m</strain>
    </source>
</reference>
<organism evidence="1 2">
    <name type="scientific">Phyllobacterium zundukense</name>
    <dbReference type="NCBI Taxonomy" id="1867719"/>
    <lineage>
        <taxon>Bacteria</taxon>
        <taxon>Pseudomonadati</taxon>
        <taxon>Pseudomonadota</taxon>
        <taxon>Alphaproteobacteria</taxon>
        <taxon>Hyphomicrobiales</taxon>
        <taxon>Phyllobacteriaceae</taxon>
        <taxon>Phyllobacterium</taxon>
    </lineage>
</organism>
<proteinExistence type="predicted"/>
<evidence type="ECO:0000313" key="2">
    <source>
        <dbReference type="Proteomes" id="UP001061991"/>
    </source>
</evidence>
<keyword evidence="1" id="KW-0614">Plasmid</keyword>